<evidence type="ECO:0000313" key="1">
    <source>
        <dbReference type="EMBL" id="KAJ5182545.1"/>
    </source>
</evidence>
<comment type="caution">
    <text evidence="1">The sequence shown here is derived from an EMBL/GenBank/DDBJ whole genome shotgun (WGS) entry which is preliminary data.</text>
</comment>
<dbReference type="OrthoDB" id="4359401at2759"/>
<protein>
    <submittedName>
        <fullName evidence="1">Uncharacterized protein</fullName>
    </submittedName>
</protein>
<dbReference type="Proteomes" id="UP001146351">
    <property type="component" value="Unassembled WGS sequence"/>
</dbReference>
<organism evidence="1 2">
    <name type="scientific">Penicillium capsulatum</name>
    <dbReference type="NCBI Taxonomy" id="69766"/>
    <lineage>
        <taxon>Eukaryota</taxon>
        <taxon>Fungi</taxon>
        <taxon>Dikarya</taxon>
        <taxon>Ascomycota</taxon>
        <taxon>Pezizomycotina</taxon>
        <taxon>Eurotiomycetes</taxon>
        <taxon>Eurotiomycetidae</taxon>
        <taxon>Eurotiales</taxon>
        <taxon>Aspergillaceae</taxon>
        <taxon>Penicillium</taxon>
    </lineage>
</organism>
<dbReference type="AlphaFoldDB" id="A0A9W9LYR3"/>
<reference evidence="1" key="2">
    <citation type="journal article" date="2023" name="IMA Fungus">
        <title>Comparative genomic study of the Penicillium genus elucidates a diverse pangenome and 15 lateral gene transfer events.</title>
        <authorList>
            <person name="Petersen C."/>
            <person name="Sorensen T."/>
            <person name="Nielsen M.R."/>
            <person name="Sondergaard T.E."/>
            <person name="Sorensen J.L."/>
            <person name="Fitzpatrick D.A."/>
            <person name="Frisvad J.C."/>
            <person name="Nielsen K.L."/>
        </authorList>
    </citation>
    <scope>NUCLEOTIDE SEQUENCE</scope>
    <source>
        <strain evidence="1">IBT 21917</strain>
    </source>
</reference>
<reference evidence="1" key="1">
    <citation type="submission" date="2022-11" db="EMBL/GenBank/DDBJ databases">
        <authorList>
            <person name="Petersen C."/>
        </authorList>
    </citation>
    <scope>NUCLEOTIDE SEQUENCE</scope>
    <source>
        <strain evidence="1">IBT 21917</strain>
    </source>
</reference>
<accession>A0A9W9LYR3</accession>
<sequence>MVTNTKNTPGSLAALPPTHLLAIENAMSNILTSRIAFETYSQVVTRVPVPRPGEDDPYDTWWCKNSPDPEPGQEAFAVFKAFRDRFQNEDPNSHQFSLQLLEIVATLCHEIATSLHDIVEGGLRKLVVEEPPMYRVATSKYPPYLTLLSHPDYDLQDHYPRGSGDTVAYWAENRIFGGVCNNVFLDPIMSRDIFQLTEAQLQDLTRFLSGEVCETSKACIPFQAEAHANRVPPNEAVYFNIYRDQYDRESLAARIRPRCVVKPFKEEAGWRTGQYKKLWGGSSGAMG</sequence>
<keyword evidence="2" id="KW-1185">Reference proteome</keyword>
<name>A0A9W9LYR3_9EURO</name>
<proteinExistence type="predicted"/>
<evidence type="ECO:0000313" key="2">
    <source>
        <dbReference type="Proteomes" id="UP001146351"/>
    </source>
</evidence>
<gene>
    <name evidence="1" type="ORF">N7492_000161</name>
</gene>
<dbReference type="EMBL" id="JAPQKO010000001">
    <property type="protein sequence ID" value="KAJ5182545.1"/>
    <property type="molecule type" value="Genomic_DNA"/>
</dbReference>